<dbReference type="Pfam" id="PF21983">
    <property type="entry name" value="NikA-like"/>
    <property type="match status" value="1"/>
</dbReference>
<proteinExistence type="predicted"/>
<dbReference type="InterPro" id="IPR053842">
    <property type="entry name" value="NikA-like"/>
</dbReference>
<dbReference type="EMBL" id="JAPDNS010000002">
    <property type="protein sequence ID" value="MCW3485405.1"/>
    <property type="molecule type" value="Genomic_DNA"/>
</dbReference>
<protein>
    <recommendedName>
        <fullName evidence="3">Plasmid mobilization relaxosome protein MobC</fullName>
    </recommendedName>
</protein>
<accession>A0ABT3IN72</accession>
<organism evidence="1 2">
    <name type="scientific">Chitinophaga nivalis</name>
    <dbReference type="NCBI Taxonomy" id="2991709"/>
    <lineage>
        <taxon>Bacteria</taxon>
        <taxon>Pseudomonadati</taxon>
        <taxon>Bacteroidota</taxon>
        <taxon>Chitinophagia</taxon>
        <taxon>Chitinophagales</taxon>
        <taxon>Chitinophagaceae</taxon>
        <taxon>Chitinophaga</taxon>
    </lineage>
</organism>
<dbReference type="RefSeq" id="WP_264731814.1">
    <property type="nucleotide sequence ID" value="NZ_JAPDNR010000001.1"/>
</dbReference>
<dbReference type="Proteomes" id="UP001207742">
    <property type="component" value="Unassembled WGS sequence"/>
</dbReference>
<gene>
    <name evidence="1" type="ORF">OL497_15955</name>
</gene>
<evidence type="ECO:0000313" key="2">
    <source>
        <dbReference type="Proteomes" id="UP001207742"/>
    </source>
</evidence>
<name>A0ABT3IN72_9BACT</name>
<reference evidence="1 2" key="1">
    <citation type="submission" date="2022-10" db="EMBL/GenBank/DDBJ databases">
        <title>Chitinophaga nivalis PC15 sp. nov., isolated from Pyeongchang county, South Korea.</title>
        <authorList>
            <person name="Trinh H.N."/>
        </authorList>
    </citation>
    <scope>NUCLEOTIDE SEQUENCE [LARGE SCALE GENOMIC DNA]</scope>
    <source>
        <strain evidence="1 2">PC14</strain>
    </source>
</reference>
<keyword evidence="2" id="KW-1185">Reference proteome</keyword>
<sequence length="117" mass="13459">MEQTEEKRKGKGGRPPKAVRKEIRTGVRFTKAEYFIVKEKAIKARMHYTGYIRQMALFGSVTAHLTRNRRISNNLANNINQVSNSGISANFCRSNTKRFEFCSIRFTTRISKEIKAA</sequence>
<evidence type="ECO:0000313" key="1">
    <source>
        <dbReference type="EMBL" id="MCW3485405.1"/>
    </source>
</evidence>
<evidence type="ECO:0008006" key="3">
    <source>
        <dbReference type="Google" id="ProtNLM"/>
    </source>
</evidence>
<comment type="caution">
    <text evidence="1">The sequence shown here is derived from an EMBL/GenBank/DDBJ whole genome shotgun (WGS) entry which is preliminary data.</text>
</comment>